<organism evidence="1 2">
    <name type="scientific">Salix suchowensis</name>
    <dbReference type="NCBI Taxonomy" id="1278906"/>
    <lineage>
        <taxon>Eukaryota</taxon>
        <taxon>Viridiplantae</taxon>
        <taxon>Streptophyta</taxon>
        <taxon>Embryophyta</taxon>
        <taxon>Tracheophyta</taxon>
        <taxon>Spermatophyta</taxon>
        <taxon>Magnoliopsida</taxon>
        <taxon>eudicotyledons</taxon>
        <taxon>Gunneridae</taxon>
        <taxon>Pentapetalae</taxon>
        <taxon>rosids</taxon>
        <taxon>fabids</taxon>
        <taxon>Malpighiales</taxon>
        <taxon>Salicaceae</taxon>
        <taxon>Saliceae</taxon>
        <taxon>Salix</taxon>
    </lineage>
</organism>
<protein>
    <submittedName>
        <fullName evidence="1">Uncharacterized protein</fullName>
    </submittedName>
</protein>
<gene>
    <name evidence="1" type="ORF">OIU77_024804</name>
</gene>
<accession>A0ABQ9BVS4</accession>
<evidence type="ECO:0000313" key="2">
    <source>
        <dbReference type="Proteomes" id="UP001141253"/>
    </source>
</evidence>
<proteinExistence type="predicted"/>
<reference evidence="1" key="1">
    <citation type="submission" date="2022-10" db="EMBL/GenBank/DDBJ databases">
        <authorList>
            <person name="Hyden B.L."/>
            <person name="Feng K."/>
            <person name="Yates T."/>
            <person name="Jawdy S."/>
            <person name="Smart L.B."/>
            <person name="Muchero W."/>
        </authorList>
    </citation>
    <scope>NUCLEOTIDE SEQUENCE</scope>
    <source>
        <tissue evidence="1">Shoot tip</tissue>
    </source>
</reference>
<name>A0ABQ9BVS4_9ROSI</name>
<sequence>MMVAWKRILMMKQFRSFNLKTSFSTKKGRKQRPKIPIRFTVLLSCRFPFLSFYALEEQMLCFIFQRSLLQGSTVVLAVSACQ</sequence>
<comment type="caution">
    <text evidence="1">The sequence shown here is derived from an EMBL/GenBank/DDBJ whole genome shotgun (WGS) entry which is preliminary data.</text>
</comment>
<evidence type="ECO:0000313" key="1">
    <source>
        <dbReference type="EMBL" id="KAJ6390665.1"/>
    </source>
</evidence>
<dbReference type="EMBL" id="JAPFFI010000006">
    <property type="protein sequence ID" value="KAJ6390665.1"/>
    <property type="molecule type" value="Genomic_DNA"/>
</dbReference>
<keyword evidence="2" id="KW-1185">Reference proteome</keyword>
<dbReference type="Proteomes" id="UP001141253">
    <property type="component" value="Chromosome 2"/>
</dbReference>
<reference evidence="1" key="2">
    <citation type="journal article" date="2023" name="Int. J. Mol. Sci.">
        <title>De Novo Assembly and Annotation of 11 Diverse Shrub Willow (Salix) Genomes Reveals Novel Gene Organization in Sex-Linked Regions.</title>
        <authorList>
            <person name="Hyden B."/>
            <person name="Feng K."/>
            <person name="Yates T.B."/>
            <person name="Jawdy S."/>
            <person name="Cereghino C."/>
            <person name="Smart L.B."/>
            <person name="Muchero W."/>
        </authorList>
    </citation>
    <scope>NUCLEOTIDE SEQUENCE</scope>
    <source>
        <tissue evidence="1">Shoot tip</tissue>
    </source>
</reference>